<evidence type="ECO:0000313" key="3">
    <source>
        <dbReference type="Proteomes" id="UP000235965"/>
    </source>
</evidence>
<evidence type="ECO:0000313" key="1">
    <source>
        <dbReference type="EMBL" id="PNF29335.1"/>
    </source>
</evidence>
<accession>A0A2J7QL73</accession>
<dbReference type="STRING" id="105785.A0A2J7QL73"/>
<organism evidence="1 3">
    <name type="scientific">Cryptotermes secundus</name>
    <dbReference type="NCBI Taxonomy" id="105785"/>
    <lineage>
        <taxon>Eukaryota</taxon>
        <taxon>Metazoa</taxon>
        <taxon>Ecdysozoa</taxon>
        <taxon>Arthropoda</taxon>
        <taxon>Hexapoda</taxon>
        <taxon>Insecta</taxon>
        <taxon>Pterygota</taxon>
        <taxon>Neoptera</taxon>
        <taxon>Polyneoptera</taxon>
        <taxon>Dictyoptera</taxon>
        <taxon>Blattodea</taxon>
        <taxon>Blattoidea</taxon>
        <taxon>Termitoidae</taxon>
        <taxon>Kalotermitidae</taxon>
        <taxon>Cryptotermitinae</taxon>
        <taxon>Cryptotermes</taxon>
    </lineage>
</organism>
<comment type="caution">
    <text evidence="1">The sequence shown here is derived from an EMBL/GenBank/DDBJ whole genome shotgun (WGS) entry which is preliminary data.</text>
</comment>
<dbReference type="AlphaFoldDB" id="A0A2J7QL73"/>
<name>A0A2J7QL73_9NEOP</name>
<dbReference type="Proteomes" id="UP000235965">
    <property type="component" value="Unassembled WGS sequence"/>
</dbReference>
<sequence length="113" mass="12831">MRALKCQEISGQYKNCTRMSPTNFEDLLMKIGPKIGKRPTNMREPISIQDGLVVTIRFLATGDFYASLQCLFRFSKQAIGQIIPEAHSDVPPSVTFFVLFIIIIFSGIPQYRE</sequence>
<dbReference type="InParanoid" id="A0A2J7QL73"/>
<reference evidence="1 3" key="1">
    <citation type="submission" date="2017-12" db="EMBL/GenBank/DDBJ databases">
        <title>Hemimetabolous genomes reveal molecular basis of termite eusociality.</title>
        <authorList>
            <person name="Harrison M.C."/>
            <person name="Jongepier E."/>
            <person name="Robertson H.M."/>
            <person name="Arning N."/>
            <person name="Bitard-Feildel T."/>
            <person name="Chao H."/>
            <person name="Childers C.P."/>
            <person name="Dinh H."/>
            <person name="Doddapaneni H."/>
            <person name="Dugan S."/>
            <person name="Gowin J."/>
            <person name="Greiner C."/>
            <person name="Han Y."/>
            <person name="Hu H."/>
            <person name="Hughes D.S.T."/>
            <person name="Huylmans A.-K."/>
            <person name="Kemena C."/>
            <person name="Kremer L.P.M."/>
            <person name="Lee S.L."/>
            <person name="Lopez-Ezquerra A."/>
            <person name="Mallet L."/>
            <person name="Monroy-Kuhn J.M."/>
            <person name="Moser A."/>
            <person name="Murali S.C."/>
            <person name="Muzny D.M."/>
            <person name="Otani S."/>
            <person name="Piulachs M.-D."/>
            <person name="Poelchau M."/>
            <person name="Qu J."/>
            <person name="Schaub F."/>
            <person name="Wada-Katsumata A."/>
            <person name="Worley K.C."/>
            <person name="Xie Q."/>
            <person name="Ylla G."/>
            <person name="Poulsen M."/>
            <person name="Gibbs R.A."/>
            <person name="Schal C."/>
            <person name="Richards S."/>
            <person name="Belles X."/>
            <person name="Korb J."/>
            <person name="Bornberg-Bauer E."/>
        </authorList>
    </citation>
    <scope>NUCLEOTIDE SEQUENCE [LARGE SCALE GENOMIC DNA]</scope>
    <source>
        <tissue evidence="1">Whole body</tissue>
    </source>
</reference>
<dbReference type="EMBL" id="NEVH01013250">
    <property type="protein sequence ID" value="PNF29338.1"/>
    <property type="molecule type" value="Genomic_DNA"/>
</dbReference>
<evidence type="ECO:0000313" key="2">
    <source>
        <dbReference type="EMBL" id="PNF29338.1"/>
    </source>
</evidence>
<keyword evidence="3" id="KW-1185">Reference proteome</keyword>
<dbReference type="EMBL" id="NEVH01013250">
    <property type="protein sequence ID" value="PNF29335.1"/>
    <property type="molecule type" value="Genomic_DNA"/>
</dbReference>
<gene>
    <name evidence="1" type="ORF">B7P43_G07803</name>
    <name evidence="2" type="ORF">B7P43_G07804</name>
</gene>
<protein>
    <submittedName>
        <fullName evidence="1">Uncharacterized protein</fullName>
    </submittedName>
</protein>
<proteinExistence type="predicted"/>